<keyword evidence="1" id="KW-0812">Transmembrane</keyword>
<proteinExistence type="predicted"/>
<evidence type="ECO:0000256" key="1">
    <source>
        <dbReference type="SAM" id="Phobius"/>
    </source>
</evidence>
<keyword evidence="1" id="KW-1133">Transmembrane helix</keyword>
<organism evidence="2 3">
    <name type="scientific">Deinococcus petrolearius</name>
    <dbReference type="NCBI Taxonomy" id="1751295"/>
    <lineage>
        <taxon>Bacteria</taxon>
        <taxon>Thermotogati</taxon>
        <taxon>Deinococcota</taxon>
        <taxon>Deinococci</taxon>
        <taxon>Deinococcales</taxon>
        <taxon>Deinococcaceae</taxon>
        <taxon>Deinococcus</taxon>
    </lineage>
</organism>
<accession>A0ABW1DQ40</accession>
<dbReference type="EMBL" id="JBHSOH010000015">
    <property type="protein sequence ID" value="MFC5849209.1"/>
    <property type="molecule type" value="Genomic_DNA"/>
</dbReference>
<reference evidence="3" key="1">
    <citation type="journal article" date="2019" name="Int. J. Syst. Evol. Microbiol.">
        <title>The Global Catalogue of Microorganisms (GCM) 10K type strain sequencing project: providing services to taxonomists for standard genome sequencing and annotation.</title>
        <authorList>
            <consortium name="The Broad Institute Genomics Platform"/>
            <consortium name="The Broad Institute Genome Sequencing Center for Infectious Disease"/>
            <person name="Wu L."/>
            <person name="Ma J."/>
        </authorList>
    </citation>
    <scope>NUCLEOTIDE SEQUENCE [LARGE SCALE GENOMIC DNA]</scope>
    <source>
        <strain evidence="3">CGMCC 1.15053</strain>
    </source>
</reference>
<feature type="transmembrane region" description="Helical" evidence="1">
    <location>
        <begin position="30"/>
        <end position="49"/>
    </location>
</feature>
<comment type="caution">
    <text evidence="2">The sequence shown here is derived from an EMBL/GenBank/DDBJ whole genome shotgun (WGS) entry which is preliminary data.</text>
</comment>
<dbReference type="Proteomes" id="UP001595979">
    <property type="component" value="Unassembled WGS sequence"/>
</dbReference>
<sequence length="135" mass="15955">MTFDQYLIISLSAALLSLLGSKTRLTTAHWWGALFILLFWPVAGVLSWGRRERTAWRSPALHPVLWLHQTERRSRVRMPWRHRRVYSAGPLVIFLRPRPTLDWPLLLTPERLTLTPLLFQIHFQWMRPAPATRLV</sequence>
<protein>
    <submittedName>
        <fullName evidence="2">Uncharacterized protein</fullName>
    </submittedName>
</protein>
<keyword evidence="3" id="KW-1185">Reference proteome</keyword>
<name>A0ABW1DQ40_9DEIO</name>
<keyword evidence="1" id="KW-0472">Membrane</keyword>
<gene>
    <name evidence="2" type="ORF">ACFPQ6_12905</name>
</gene>
<evidence type="ECO:0000313" key="2">
    <source>
        <dbReference type="EMBL" id="MFC5849209.1"/>
    </source>
</evidence>
<evidence type="ECO:0000313" key="3">
    <source>
        <dbReference type="Proteomes" id="UP001595979"/>
    </source>
</evidence>
<dbReference type="RefSeq" id="WP_380050089.1">
    <property type="nucleotide sequence ID" value="NZ_JBHSOH010000015.1"/>
</dbReference>